<dbReference type="GO" id="GO:0043565">
    <property type="term" value="F:sequence-specific DNA binding"/>
    <property type="evidence" value="ECO:0007669"/>
    <property type="project" value="InterPro"/>
</dbReference>
<dbReference type="InterPro" id="IPR009057">
    <property type="entry name" value="Homeodomain-like_sf"/>
</dbReference>
<dbReference type="Pfam" id="PF12833">
    <property type="entry name" value="HTH_18"/>
    <property type="match status" value="1"/>
</dbReference>
<dbReference type="STRING" id="1111735.GCA_000428045_01397"/>
<dbReference type="InterPro" id="IPR029442">
    <property type="entry name" value="GyrI-like"/>
</dbReference>
<dbReference type="GO" id="GO:0003700">
    <property type="term" value="F:DNA-binding transcription factor activity"/>
    <property type="evidence" value="ECO:0007669"/>
    <property type="project" value="InterPro"/>
</dbReference>
<dbReference type="InterPro" id="IPR018060">
    <property type="entry name" value="HTH_AraC"/>
</dbReference>
<evidence type="ECO:0000256" key="2">
    <source>
        <dbReference type="ARBA" id="ARBA00023125"/>
    </source>
</evidence>
<dbReference type="InterPro" id="IPR050908">
    <property type="entry name" value="SmbC-like"/>
</dbReference>
<reference evidence="5 6" key="1">
    <citation type="submission" date="2017-11" db="EMBL/GenBank/DDBJ databases">
        <title>Genome-resolved metagenomics identifies genetic mobility, metabolic interactions, and unexpected diversity in perchlorate-reducing communities.</title>
        <authorList>
            <person name="Barnum T.P."/>
            <person name="Figueroa I.A."/>
            <person name="Carlstrom C.I."/>
            <person name="Lucas L.N."/>
            <person name="Engelbrektson A.L."/>
            <person name="Coates J.D."/>
        </authorList>
    </citation>
    <scope>NUCLEOTIDE SEQUENCE [LARGE SCALE GENOMIC DNA]</scope>
    <source>
        <strain evidence="5">BM301</strain>
    </source>
</reference>
<dbReference type="SMART" id="SM00871">
    <property type="entry name" value="AraC_E_bind"/>
    <property type="match status" value="1"/>
</dbReference>
<dbReference type="Pfam" id="PF06445">
    <property type="entry name" value="GyrI-like"/>
    <property type="match status" value="1"/>
</dbReference>
<evidence type="ECO:0000313" key="5">
    <source>
        <dbReference type="EMBL" id="PLX63272.1"/>
    </source>
</evidence>
<dbReference type="AlphaFoldDB" id="A0A2N6D0U0"/>
<keyword evidence="2" id="KW-0238">DNA-binding</keyword>
<proteinExistence type="predicted"/>
<name>A0A2N6D0U0_9GAMM</name>
<comment type="caution">
    <text evidence="5">The sequence shown here is derived from an EMBL/GenBank/DDBJ whole genome shotgun (WGS) entry which is preliminary data.</text>
</comment>
<gene>
    <name evidence="5" type="ORF">C0630_03775</name>
</gene>
<dbReference type="PROSITE" id="PS00041">
    <property type="entry name" value="HTH_ARAC_FAMILY_1"/>
    <property type="match status" value="1"/>
</dbReference>
<dbReference type="SUPFAM" id="SSF55136">
    <property type="entry name" value="Probable bacterial effector-binding domain"/>
    <property type="match status" value="1"/>
</dbReference>
<dbReference type="PROSITE" id="PS01124">
    <property type="entry name" value="HTH_ARAC_FAMILY_2"/>
    <property type="match status" value="1"/>
</dbReference>
<feature type="domain" description="HTH araC/xylS-type" evidence="4">
    <location>
        <begin position="22"/>
        <end position="121"/>
    </location>
</feature>
<evidence type="ECO:0000256" key="1">
    <source>
        <dbReference type="ARBA" id="ARBA00023015"/>
    </source>
</evidence>
<dbReference type="SMART" id="SM00342">
    <property type="entry name" value="HTH_ARAC"/>
    <property type="match status" value="1"/>
</dbReference>
<organism evidence="5 6">
    <name type="scientific">Sedimenticola selenatireducens</name>
    <dbReference type="NCBI Taxonomy" id="191960"/>
    <lineage>
        <taxon>Bacteria</taxon>
        <taxon>Pseudomonadati</taxon>
        <taxon>Pseudomonadota</taxon>
        <taxon>Gammaproteobacteria</taxon>
        <taxon>Chromatiales</taxon>
        <taxon>Sedimenticolaceae</taxon>
        <taxon>Sedimenticola</taxon>
    </lineage>
</organism>
<dbReference type="Proteomes" id="UP000235015">
    <property type="component" value="Unassembled WGS sequence"/>
</dbReference>
<keyword evidence="3" id="KW-0804">Transcription</keyword>
<dbReference type="EMBL" id="PKUN01000002">
    <property type="protein sequence ID" value="PLX63272.1"/>
    <property type="molecule type" value="Genomic_DNA"/>
</dbReference>
<evidence type="ECO:0000259" key="4">
    <source>
        <dbReference type="PROSITE" id="PS01124"/>
    </source>
</evidence>
<evidence type="ECO:0000313" key="6">
    <source>
        <dbReference type="Proteomes" id="UP000235015"/>
    </source>
</evidence>
<accession>A0A2N6D0U0</accession>
<evidence type="ECO:0000256" key="3">
    <source>
        <dbReference type="ARBA" id="ARBA00023163"/>
    </source>
</evidence>
<dbReference type="PANTHER" id="PTHR40055">
    <property type="entry name" value="TRANSCRIPTIONAL REGULATOR YGIV-RELATED"/>
    <property type="match status" value="1"/>
</dbReference>
<dbReference type="SUPFAM" id="SSF46689">
    <property type="entry name" value="Homeodomain-like"/>
    <property type="match status" value="2"/>
</dbReference>
<dbReference type="Gene3D" id="1.10.10.60">
    <property type="entry name" value="Homeodomain-like"/>
    <property type="match status" value="2"/>
</dbReference>
<sequence length="320" mass="36908">MCYFFAMSLRRNTAYEHQTRINEALYRIHAKLSDSLEISGLAQSACYSPYHFQRIFKQITGESVHDYIRRCRLEWAANLLIYNPNMAIVDIAAECGFHSNASFNHAFKSCFNCSPTLWRREGYETRSRTLKTAWSASAMNPHRQYYRDTLDSHNQSVQRQVEIKRLPSQPVAYIRHVGYDKRISEVWARLLDWGGAHGVDVKAQQMIALHHSNPDLIPFDQCRYVACLTLPKRIYPGDGVGVMEIPGGLHACCQAEGMFGDLLYLMRDLYMHWLPASDYQARSIPPHALYHDNHFINQSGRFSLEFRIPVARNAAGPDRF</sequence>
<dbReference type="InterPro" id="IPR018062">
    <property type="entry name" value="HTH_AraC-typ_CS"/>
</dbReference>
<dbReference type="PANTHER" id="PTHR40055:SF1">
    <property type="entry name" value="TRANSCRIPTIONAL REGULATOR YGIV-RELATED"/>
    <property type="match status" value="1"/>
</dbReference>
<keyword evidence="1" id="KW-0805">Transcription regulation</keyword>
<protein>
    <submittedName>
        <fullName evidence="5">AraC family transcriptional regulator</fullName>
    </submittedName>
</protein>
<dbReference type="Gene3D" id="3.20.80.10">
    <property type="entry name" value="Regulatory factor, effector binding domain"/>
    <property type="match status" value="1"/>
</dbReference>
<dbReference type="InterPro" id="IPR011256">
    <property type="entry name" value="Reg_factor_effector_dom_sf"/>
</dbReference>
<dbReference type="InterPro" id="IPR010499">
    <property type="entry name" value="AraC_E-bd"/>
</dbReference>